<dbReference type="InterPro" id="IPR033412">
    <property type="entry name" value="PFOR_II"/>
</dbReference>
<name>A0ABX1N7K2_9RHOO</name>
<dbReference type="EMBL" id="WTVH01000053">
    <property type="protein sequence ID" value="NMF95212.1"/>
    <property type="molecule type" value="Genomic_DNA"/>
</dbReference>
<dbReference type="InterPro" id="IPR009014">
    <property type="entry name" value="Transketo_C/PFOR_II"/>
</dbReference>
<proteinExistence type="predicted"/>
<evidence type="ECO:0000259" key="2">
    <source>
        <dbReference type="Pfam" id="PF01855"/>
    </source>
</evidence>
<dbReference type="CDD" id="cd07034">
    <property type="entry name" value="TPP_PYR_PFOR_IOR-alpha_like"/>
    <property type="match status" value="1"/>
</dbReference>
<dbReference type="InterPro" id="IPR054807">
    <property type="entry name" value="PadG"/>
</dbReference>
<dbReference type="Proteomes" id="UP000601990">
    <property type="component" value="Unassembled WGS sequence"/>
</dbReference>
<dbReference type="NCBIfam" id="NF045764">
    <property type="entry name" value="PhenlGlyoxDHPadG"/>
    <property type="match status" value="1"/>
</dbReference>
<dbReference type="Gene3D" id="3.40.50.920">
    <property type="match status" value="1"/>
</dbReference>
<dbReference type="Pfam" id="PF01855">
    <property type="entry name" value="POR_N"/>
    <property type="match status" value="1"/>
</dbReference>
<evidence type="ECO:0000313" key="4">
    <source>
        <dbReference type="EMBL" id="NMF95212.1"/>
    </source>
</evidence>
<dbReference type="PANTHER" id="PTHR32154:SF0">
    <property type="entry name" value="PYRUVATE-FLAVODOXIN OXIDOREDUCTASE-RELATED"/>
    <property type="match status" value="1"/>
</dbReference>
<accession>A0ABX1N7K2</accession>
<comment type="caution">
    <text evidence="4">The sequence shown here is derived from an EMBL/GenBank/DDBJ whole genome shotgun (WGS) entry which is preliminary data.</text>
</comment>
<keyword evidence="5" id="KW-1185">Reference proteome</keyword>
<dbReference type="SUPFAM" id="SSF52922">
    <property type="entry name" value="TK C-terminal domain-like"/>
    <property type="match status" value="1"/>
</dbReference>
<sequence>MSTTTLEKPAVSAPKKQKVMLCEGNEAAALAVALARPDMVAVYPITPQSSLVEHVASLIADGKMDADIVDAEGEHSVLSVLQGGALAGARTYTATCGPGLAFMFEPYFRTSGMRLPIVMSIVTRDGITPQCVWGGHQDAMTVREVGWVQIYCETVQEVLDTTVMAFRIAEDHDVMLPVNICLDGNYLSYGTARIELPDQSDVDAFMGTKDVNWHVALDPLKPMAVDPLTGGAGGKGPATFVRYRKSQCRGMQNALGVIEAVHAEWAERFGRSYAPLVEEYRLDDADFAIMTLGSMTGAAKDAVDEAREAGKKVGLIKIKTFSPFPVEALMRALSKVRALGVVDRSVGFRWNCGPMYQEVLGVLYRLARESGTVLPAMSFIGGLAGADITIPHFHRVIDATERLLDGPAPTEPVWLNEND</sequence>
<gene>
    <name evidence="4" type="ORF">GO608_18040</name>
</gene>
<dbReference type="InterPro" id="IPR050722">
    <property type="entry name" value="Pyruvate:ferred/Flavod_OxRd"/>
</dbReference>
<dbReference type="InterPro" id="IPR029061">
    <property type="entry name" value="THDP-binding"/>
</dbReference>
<feature type="domain" description="Pyruvate flavodoxin/ferredoxin oxidoreductase pyrimidine binding" evidence="2">
    <location>
        <begin position="32"/>
        <end position="229"/>
    </location>
</feature>
<dbReference type="SUPFAM" id="SSF52518">
    <property type="entry name" value="Thiamin diphosphate-binding fold (THDP-binding)"/>
    <property type="match status" value="1"/>
</dbReference>
<reference evidence="4" key="1">
    <citation type="submission" date="2019-12" db="EMBL/GenBank/DDBJ databases">
        <title>Comparative genomics gives insights into the taxonomy of the Azoarcus-Aromatoleum group and reveals separate origins of nif in the plant-associated Azoarcus and non-plant-associated Aromatoleum sub-groups.</title>
        <authorList>
            <person name="Lafos M."/>
            <person name="Maluk M."/>
            <person name="Batista M."/>
            <person name="Junghare M."/>
            <person name="Carmona M."/>
            <person name="Faoro H."/>
            <person name="Cruz L.M."/>
            <person name="Battistoni F."/>
            <person name="De Souza E."/>
            <person name="Pedrosa F."/>
            <person name="Chen W.-M."/>
            <person name="Poole P.S."/>
            <person name="Dixon R.A."/>
            <person name="James E.K."/>
        </authorList>
    </citation>
    <scope>NUCLEOTIDE SEQUENCE</scope>
    <source>
        <strain evidence="4">U120</strain>
    </source>
</reference>
<dbReference type="Gene3D" id="3.40.50.970">
    <property type="match status" value="1"/>
</dbReference>
<evidence type="ECO:0000259" key="3">
    <source>
        <dbReference type="Pfam" id="PF17147"/>
    </source>
</evidence>
<protein>
    <submittedName>
        <fullName evidence="4">Phenylglyoxylate dehydrogenase</fullName>
    </submittedName>
</protein>
<keyword evidence="1" id="KW-0560">Oxidoreductase</keyword>
<dbReference type="RefSeq" id="WP_169200412.1">
    <property type="nucleotide sequence ID" value="NZ_WTVH02000009.1"/>
</dbReference>
<dbReference type="Pfam" id="PF17147">
    <property type="entry name" value="PFOR_II"/>
    <property type="match status" value="1"/>
</dbReference>
<dbReference type="InterPro" id="IPR002880">
    <property type="entry name" value="Pyrv_Fd/Flavodoxin_OxRdtase_N"/>
</dbReference>
<evidence type="ECO:0000313" key="5">
    <source>
        <dbReference type="Proteomes" id="UP000601990"/>
    </source>
</evidence>
<feature type="domain" description="Pyruvate:ferredoxin oxidoreductase core" evidence="3">
    <location>
        <begin position="285"/>
        <end position="392"/>
    </location>
</feature>
<dbReference type="PANTHER" id="PTHR32154">
    <property type="entry name" value="PYRUVATE-FLAVODOXIN OXIDOREDUCTASE-RELATED"/>
    <property type="match status" value="1"/>
</dbReference>
<organism evidence="4 5">
    <name type="scientific">Aromatoleum buckelii</name>
    <dbReference type="NCBI Taxonomy" id="200254"/>
    <lineage>
        <taxon>Bacteria</taxon>
        <taxon>Pseudomonadati</taxon>
        <taxon>Pseudomonadota</taxon>
        <taxon>Betaproteobacteria</taxon>
        <taxon>Rhodocyclales</taxon>
        <taxon>Rhodocyclaceae</taxon>
        <taxon>Aromatoleum</taxon>
    </lineage>
</organism>
<evidence type="ECO:0000256" key="1">
    <source>
        <dbReference type="ARBA" id="ARBA00023002"/>
    </source>
</evidence>